<accession>A0ABN9UZG7</accession>
<dbReference type="Proteomes" id="UP001189429">
    <property type="component" value="Unassembled WGS sequence"/>
</dbReference>
<feature type="compositionally biased region" description="Acidic residues" evidence="2">
    <location>
        <begin position="70"/>
        <end position="84"/>
    </location>
</feature>
<dbReference type="EMBL" id="CAUYUJ010016478">
    <property type="protein sequence ID" value="CAK0865715.1"/>
    <property type="molecule type" value="Genomic_DNA"/>
</dbReference>
<feature type="region of interest" description="Disordered" evidence="2">
    <location>
        <begin position="1"/>
        <end position="87"/>
    </location>
</feature>
<keyword evidence="4" id="KW-1185">Reference proteome</keyword>
<evidence type="ECO:0000256" key="1">
    <source>
        <dbReference type="SAM" id="Coils"/>
    </source>
</evidence>
<feature type="coiled-coil region" evidence="1">
    <location>
        <begin position="172"/>
        <end position="199"/>
    </location>
</feature>
<organism evidence="3 4">
    <name type="scientific">Prorocentrum cordatum</name>
    <dbReference type="NCBI Taxonomy" id="2364126"/>
    <lineage>
        <taxon>Eukaryota</taxon>
        <taxon>Sar</taxon>
        <taxon>Alveolata</taxon>
        <taxon>Dinophyceae</taxon>
        <taxon>Prorocentrales</taxon>
        <taxon>Prorocentraceae</taxon>
        <taxon>Prorocentrum</taxon>
    </lineage>
</organism>
<proteinExistence type="predicted"/>
<sequence>MVAVSRENVPIDDDGVVVVSRENATLPRRLVPTPEPEAEAAPEPEARRGRSTSGPRRTRASRRSRSADVTFEESEVEEGTDTEDSAAMQPLGVLLALPEEARAHPSWLEPPCTEEAVQVHRRYLRRLAIASAKKLRASRQLGRPESVANDLAQEYAVLMTMIIVCRSPTTRLQRQRAFVERAEKRMKRAQDDVRRVPRQSYRQMSMAGMVCLCQSVNLLDGRVIGLPENIAASAMLGQCAPSTRLRPGGSAADVTDDGSASEFMWYFEKTRGFAFVVYLSLAGVPVSL</sequence>
<name>A0ABN9UZG7_9DINO</name>
<reference evidence="3" key="1">
    <citation type="submission" date="2023-10" db="EMBL/GenBank/DDBJ databases">
        <authorList>
            <person name="Chen Y."/>
            <person name="Shah S."/>
            <person name="Dougan E. K."/>
            <person name="Thang M."/>
            <person name="Chan C."/>
        </authorList>
    </citation>
    <scope>NUCLEOTIDE SEQUENCE [LARGE SCALE GENOMIC DNA]</scope>
</reference>
<evidence type="ECO:0000256" key="2">
    <source>
        <dbReference type="SAM" id="MobiDB-lite"/>
    </source>
</evidence>
<keyword evidence="1" id="KW-0175">Coiled coil</keyword>
<gene>
    <name evidence="3" type="ORF">PCOR1329_LOCUS53163</name>
</gene>
<evidence type="ECO:0000313" key="4">
    <source>
        <dbReference type="Proteomes" id="UP001189429"/>
    </source>
</evidence>
<comment type="caution">
    <text evidence="3">The sequence shown here is derived from an EMBL/GenBank/DDBJ whole genome shotgun (WGS) entry which is preliminary data.</text>
</comment>
<evidence type="ECO:0000313" key="3">
    <source>
        <dbReference type="EMBL" id="CAK0865715.1"/>
    </source>
</evidence>
<protein>
    <submittedName>
        <fullName evidence="3">Uncharacterized protein</fullName>
    </submittedName>
</protein>